<dbReference type="Proteomes" id="UP000252586">
    <property type="component" value="Unassembled WGS sequence"/>
</dbReference>
<dbReference type="SUPFAM" id="SSF161098">
    <property type="entry name" value="MetI-like"/>
    <property type="match status" value="1"/>
</dbReference>
<evidence type="ECO:0000256" key="2">
    <source>
        <dbReference type="ARBA" id="ARBA00022448"/>
    </source>
</evidence>
<dbReference type="InterPro" id="IPR000515">
    <property type="entry name" value="MetI-like"/>
</dbReference>
<evidence type="ECO:0000259" key="8">
    <source>
        <dbReference type="PROSITE" id="PS50928"/>
    </source>
</evidence>
<dbReference type="PANTHER" id="PTHR43163:SF3">
    <property type="entry name" value="PEPTIDE ABC TRANSPORTER PERMEASE PROTEIN"/>
    <property type="match status" value="1"/>
</dbReference>
<feature type="domain" description="ABC transmembrane type-1" evidence="8">
    <location>
        <begin position="99"/>
        <end position="304"/>
    </location>
</feature>
<keyword evidence="4 7" id="KW-0812">Transmembrane</keyword>
<feature type="transmembrane region" description="Helical" evidence="7">
    <location>
        <begin position="184"/>
        <end position="204"/>
    </location>
</feature>
<evidence type="ECO:0000313" key="10">
    <source>
        <dbReference type="Proteomes" id="UP000252586"/>
    </source>
</evidence>
<sequence>MIRYLLRRVGGAIAVLFAVALVVFGLFELLDSDAAAVALSRHGGGQPTAEQLAAKRAELGLDRPAPVRFAEWTGDFVRGDLGDSLLSGRPVREVLLGRLGNSVVLAAITAALLIPLALALGLLAGSRAGSRTDRAVSSLALVAESLPSFVSGVILVATVSLTLHLLPAVSLLPTGTSPWERPEILVLPVLCLLIGLAPHPVRVVRAQTADVMASPYITAVRSNGVGGWRLLARHVAPNAVSASIHPVAGSIVGLIGGVAVVETLFAYPGLSQELLRAIAARDFPFVQSAAVLMAALGLAVYLLADLATLAVSPRARREVLGGAA</sequence>
<keyword evidence="10" id="KW-1185">Reference proteome</keyword>
<dbReference type="CDD" id="cd06261">
    <property type="entry name" value="TM_PBP2"/>
    <property type="match status" value="1"/>
</dbReference>
<keyword evidence="6 7" id="KW-0472">Membrane</keyword>
<evidence type="ECO:0000256" key="1">
    <source>
        <dbReference type="ARBA" id="ARBA00004651"/>
    </source>
</evidence>
<comment type="caution">
    <text evidence="9">The sequence shown here is derived from an EMBL/GenBank/DDBJ whole genome shotgun (WGS) entry which is preliminary data.</text>
</comment>
<evidence type="ECO:0000256" key="5">
    <source>
        <dbReference type="ARBA" id="ARBA00022989"/>
    </source>
</evidence>
<dbReference type="Pfam" id="PF00528">
    <property type="entry name" value="BPD_transp_1"/>
    <property type="match status" value="1"/>
</dbReference>
<dbReference type="GO" id="GO:0055085">
    <property type="term" value="P:transmembrane transport"/>
    <property type="evidence" value="ECO:0007669"/>
    <property type="project" value="InterPro"/>
</dbReference>
<dbReference type="Pfam" id="PF19300">
    <property type="entry name" value="BPD_transp_1_N"/>
    <property type="match status" value="1"/>
</dbReference>
<accession>A0A366DR63</accession>
<evidence type="ECO:0000256" key="3">
    <source>
        <dbReference type="ARBA" id="ARBA00022475"/>
    </source>
</evidence>
<evidence type="ECO:0000313" key="9">
    <source>
        <dbReference type="EMBL" id="RBO92581.1"/>
    </source>
</evidence>
<feature type="transmembrane region" description="Helical" evidence="7">
    <location>
        <begin position="290"/>
        <end position="311"/>
    </location>
</feature>
<dbReference type="InterPro" id="IPR035906">
    <property type="entry name" value="MetI-like_sf"/>
</dbReference>
<name>A0A366DR63_9NOCA</name>
<evidence type="ECO:0000256" key="7">
    <source>
        <dbReference type="RuleBase" id="RU363032"/>
    </source>
</evidence>
<dbReference type="RefSeq" id="WP_067511048.1">
    <property type="nucleotide sequence ID" value="NZ_CP107943.1"/>
</dbReference>
<comment type="similarity">
    <text evidence="7">Belongs to the binding-protein-dependent transport system permease family.</text>
</comment>
<gene>
    <name evidence="9" type="ORF">DFR74_103224</name>
</gene>
<keyword evidence="3" id="KW-1003">Cell membrane</keyword>
<feature type="transmembrane region" description="Helical" evidence="7">
    <location>
        <begin position="12"/>
        <end position="30"/>
    </location>
</feature>
<dbReference type="EMBL" id="QNRE01000003">
    <property type="protein sequence ID" value="RBO92581.1"/>
    <property type="molecule type" value="Genomic_DNA"/>
</dbReference>
<dbReference type="GO" id="GO:0005886">
    <property type="term" value="C:plasma membrane"/>
    <property type="evidence" value="ECO:0007669"/>
    <property type="project" value="UniProtKB-SubCell"/>
</dbReference>
<dbReference type="PANTHER" id="PTHR43163">
    <property type="entry name" value="DIPEPTIDE TRANSPORT SYSTEM PERMEASE PROTEIN DPPB-RELATED"/>
    <property type="match status" value="1"/>
</dbReference>
<dbReference type="AlphaFoldDB" id="A0A366DR63"/>
<evidence type="ECO:0000256" key="4">
    <source>
        <dbReference type="ARBA" id="ARBA00022692"/>
    </source>
</evidence>
<keyword evidence="5 7" id="KW-1133">Transmembrane helix</keyword>
<evidence type="ECO:0000256" key="6">
    <source>
        <dbReference type="ARBA" id="ARBA00023136"/>
    </source>
</evidence>
<dbReference type="STRING" id="1210090.GCA_001613185_04343"/>
<feature type="transmembrane region" description="Helical" evidence="7">
    <location>
        <begin position="103"/>
        <end position="125"/>
    </location>
</feature>
<dbReference type="InterPro" id="IPR045621">
    <property type="entry name" value="BPD_transp_1_N"/>
</dbReference>
<comment type="subcellular location">
    <subcellularLocation>
        <location evidence="1 7">Cell membrane</location>
        <topology evidence="1 7">Multi-pass membrane protein</topology>
    </subcellularLocation>
</comment>
<organism evidence="9 10">
    <name type="scientific">Nocardia puris</name>
    <dbReference type="NCBI Taxonomy" id="208602"/>
    <lineage>
        <taxon>Bacteria</taxon>
        <taxon>Bacillati</taxon>
        <taxon>Actinomycetota</taxon>
        <taxon>Actinomycetes</taxon>
        <taxon>Mycobacteriales</taxon>
        <taxon>Nocardiaceae</taxon>
        <taxon>Nocardia</taxon>
    </lineage>
</organism>
<keyword evidence="2 7" id="KW-0813">Transport</keyword>
<dbReference type="Gene3D" id="1.10.3720.10">
    <property type="entry name" value="MetI-like"/>
    <property type="match status" value="1"/>
</dbReference>
<proteinExistence type="inferred from homology"/>
<feature type="transmembrane region" description="Helical" evidence="7">
    <location>
        <begin position="146"/>
        <end position="172"/>
    </location>
</feature>
<reference evidence="9 10" key="1">
    <citation type="submission" date="2018-06" db="EMBL/GenBank/DDBJ databases">
        <title>Genomic Encyclopedia of Type Strains, Phase IV (KMG-IV): sequencing the most valuable type-strain genomes for metagenomic binning, comparative biology and taxonomic classification.</title>
        <authorList>
            <person name="Goeker M."/>
        </authorList>
    </citation>
    <scope>NUCLEOTIDE SEQUENCE [LARGE SCALE GENOMIC DNA]</scope>
    <source>
        <strain evidence="9 10">DSM 44599</strain>
    </source>
</reference>
<protein>
    <submittedName>
        <fullName evidence="9">Peptide/nickel transport system permease protein</fullName>
    </submittedName>
</protein>
<dbReference type="PROSITE" id="PS50928">
    <property type="entry name" value="ABC_TM1"/>
    <property type="match status" value="1"/>
</dbReference>